<proteinExistence type="predicted"/>
<dbReference type="EMBL" id="VOXD01000003">
    <property type="protein sequence ID" value="TXF91172.1"/>
    <property type="molecule type" value="Genomic_DNA"/>
</dbReference>
<dbReference type="Gene3D" id="2.60.120.260">
    <property type="entry name" value="Galactose-binding domain-like"/>
    <property type="match status" value="1"/>
</dbReference>
<dbReference type="InterPro" id="IPR005181">
    <property type="entry name" value="SASA"/>
</dbReference>
<dbReference type="PANTHER" id="PTHR22901:SF0">
    <property type="entry name" value="SIALATE O-ACETYLESTERASE"/>
    <property type="match status" value="1"/>
</dbReference>
<organism evidence="4 5">
    <name type="scientific">Neolewinella aurantiaca</name>
    <dbReference type="NCBI Taxonomy" id="2602767"/>
    <lineage>
        <taxon>Bacteria</taxon>
        <taxon>Pseudomonadati</taxon>
        <taxon>Bacteroidota</taxon>
        <taxon>Saprospiria</taxon>
        <taxon>Saprospirales</taxon>
        <taxon>Lewinellaceae</taxon>
        <taxon>Neolewinella</taxon>
    </lineage>
</organism>
<dbReference type="InterPro" id="IPR036514">
    <property type="entry name" value="SGNH_hydro_sf"/>
</dbReference>
<keyword evidence="1" id="KW-0378">Hydrolase</keyword>
<dbReference type="InterPro" id="IPR008979">
    <property type="entry name" value="Galactose-bd-like_sf"/>
</dbReference>
<name>A0A5C7FJ11_9BACT</name>
<evidence type="ECO:0000313" key="5">
    <source>
        <dbReference type="Proteomes" id="UP000321907"/>
    </source>
</evidence>
<reference evidence="4 5" key="1">
    <citation type="submission" date="2019-08" db="EMBL/GenBank/DDBJ databases">
        <title>Lewinella sp. strain SSH13 Genome sequencing and assembly.</title>
        <authorList>
            <person name="Kim I."/>
        </authorList>
    </citation>
    <scope>NUCLEOTIDE SEQUENCE [LARGE SCALE GENOMIC DNA]</scope>
    <source>
        <strain evidence="4 5">SSH13</strain>
    </source>
</reference>
<feature type="signal peptide" evidence="2">
    <location>
        <begin position="1"/>
        <end position="20"/>
    </location>
</feature>
<dbReference type="SUPFAM" id="SSF49785">
    <property type="entry name" value="Galactose-binding domain-like"/>
    <property type="match status" value="1"/>
</dbReference>
<dbReference type="GO" id="GO:0001681">
    <property type="term" value="F:sialate O-acetylesterase activity"/>
    <property type="evidence" value="ECO:0007669"/>
    <property type="project" value="InterPro"/>
</dbReference>
<gene>
    <name evidence="4" type="ORF">FUA23_02805</name>
</gene>
<keyword evidence="5" id="KW-1185">Reference proteome</keyword>
<feature type="domain" description="Sialate O-acetylesterase" evidence="3">
    <location>
        <begin position="105"/>
        <end position="213"/>
    </location>
</feature>
<dbReference type="Proteomes" id="UP000321907">
    <property type="component" value="Unassembled WGS sequence"/>
</dbReference>
<sequence length="651" mass="71388">MRPYFLTFLLSSFLCTCVSAQKLELFESFTNHAVLQRNTDHPMWGWAKPGTVVKVLIGEQKLSVKTDKSGRWEVSLPPMPAGGPHKISVQAKNEGILLEDVYFGDVYLLSGQSNMEWRLSQSDADGSRAKAIADPLIRELKVKRAYDGSPRTRLDIDEKFSEEWIVGTAAGIKDFSAVGSYFAHYLREEVDVPVGLLHSSWGGSRIEPWMRPTADGMNPDLDETEDMMAQAGIPGRKRFAQDFPGRNVPTEDNGQAKGWLTDDFDAASWPTMTLPTFWERAGYPNVDGVFYFRRSFSLTEAQAAGAATLYLGAIDDGDITHINGEFVGTHPDAHAAKRRYEVPAGTLRAGRNTIAIRVNDGGGGGGFSAEAEGMKLETAKGSIPLAGGWKFNIGEFSVGGNFNKMPVILYNAMIAPLAKYPLTGILWYQGESNAGPGDNVNYAQLMKGLIKDWRDFFANPDLPFYWVQLANYTAPPASANEPGWAVLRRSQTEALELPFTGQAVITDIGEAGEIHPQNKWEVGRRLSLHALKDIYDKDVVASSPAVSSAKVINDRVVVRFSGIGGGLVVRPNAANDQRYPYLAEGFTVEDANGKWHFASGLVGEDDNGVVLITPPGITVRRVRYAWASNPERANLFSREGLPVTPFEISVD</sequence>
<evidence type="ECO:0000256" key="1">
    <source>
        <dbReference type="ARBA" id="ARBA00022801"/>
    </source>
</evidence>
<dbReference type="InterPro" id="IPR039329">
    <property type="entry name" value="SIAE"/>
</dbReference>
<dbReference type="Gene3D" id="3.40.50.1110">
    <property type="entry name" value="SGNH hydrolase"/>
    <property type="match status" value="1"/>
</dbReference>
<dbReference type="Pfam" id="PF03629">
    <property type="entry name" value="SASA"/>
    <property type="match status" value="2"/>
</dbReference>
<feature type="domain" description="Sialate O-acetylesterase" evidence="3">
    <location>
        <begin position="408"/>
        <end position="501"/>
    </location>
</feature>
<dbReference type="RefSeq" id="WP_147929191.1">
    <property type="nucleotide sequence ID" value="NZ_VOXD01000003.1"/>
</dbReference>
<dbReference type="SUPFAM" id="SSF52266">
    <property type="entry name" value="SGNH hydrolase"/>
    <property type="match status" value="1"/>
</dbReference>
<protein>
    <recommendedName>
        <fullName evidence="3">Sialate O-acetylesterase domain-containing protein</fullName>
    </recommendedName>
</protein>
<dbReference type="GO" id="GO:0005975">
    <property type="term" value="P:carbohydrate metabolic process"/>
    <property type="evidence" value="ECO:0007669"/>
    <property type="project" value="TreeGrafter"/>
</dbReference>
<evidence type="ECO:0000259" key="3">
    <source>
        <dbReference type="Pfam" id="PF03629"/>
    </source>
</evidence>
<evidence type="ECO:0000313" key="4">
    <source>
        <dbReference type="EMBL" id="TXF91172.1"/>
    </source>
</evidence>
<accession>A0A5C7FJ11</accession>
<keyword evidence="2" id="KW-0732">Signal</keyword>
<dbReference type="OrthoDB" id="9816001at2"/>
<feature type="chain" id="PRO_5022659880" description="Sialate O-acetylesterase domain-containing protein" evidence="2">
    <location>
        <begin position="21"/>
        <end position="651"/>
    </location>
</feature>
<dbReference type="PANTHER" id="PTHR22901">
    <property type="entry name" value="SIALATE O-ACETYLESTERASE"/>
    <property type="match status" value="1"/>
</dbReference>
<evidence type="ECO:0000256" key="2">
    <source>
        <dbReference type="SAM" id="SignalP"/>
    </source>
</evidence>
<comment type="caution">
    <text evidence="4">The sequence shown here is derived from an EMBL/GenBank/DDBJ whole genome shotgun (WGS) entry which is preliminary data.</text>
</comment>
<dbReference type="AlphaFoldDB" id="A0A5C7FJ11"/>